<feature type="region of interest" description="Disordered" evidence="1">
    <location>
        <begin position="607"/>
        <end position="627"/>
    </location>
</feature>
<feature type="compositionally biased region" description="Polar residues" evidence="1">
    <location>
        <begin position="417"/>
        <end position="434"/>
    </location>
</feature>
<dbReference type="AlphaFoldDB" id="A0A9W8CUS4"/>
<feature type="region of interest" description="Disordered" evidence="1">
    <location>
        <begin position="1"/>
        <end position="132"/>
    </location>
</feature>
<feature type="region of interest" description="Disordered" evidence="1">
    <location>
        <begin position="415"/>
        <end position="453"/>
    </location>
</feature>
<proteinExistence type="predicted"/>
<evidence type="ECO:0000313" key="3">
    <source>
        <dbReference type="Proteomes" id="UP001149813"/>
    </source>
</evidence>
<feature type="compositionally biased region" description="Low complexity" evidence="1">
    <location>
        <begin position="93"/>
        <end position="105"/>
    </location>
</feature>
<feature type="region of interest" description="Disordered" evidence="1">
    <location>
        <begin position="345"/>
        <end position="375"/>
    </location>
</feature>
<feature type="compositionally biased region" description="Low complexity" evidence="1">
    <location>
        <begin position="50"/>
        <end position="63"/>
    </location>
</feature>
<sequence>MSVDPPADTAVDPRVSPSRARGKRPGKGRRDRGQSPEQGSSAQPSLPSKLSAALANRRSSSPATITIVSRFFRRPPSEEPPARTRTRHRTMKPPQSAQPQSPLPEQGRDSVSPEIRSSIRSTRGRRPPRRRILVDLSDTSDVWQRRSVREKMSLSSIRPRTFLHDLEPPRFVRLLFGHHGDKRDKRNRKGKSKSKNKTKKKDVESGSGSGEQSLRGHRQRHRRRRSPQPSGTPKRRTHGGSGRDGKRKRATSTPAISSPMPMPMPMPIPPANLSADDSTVTSATCEPTVQFVHPLDDGRSSSILAAAAASSTKMQMPVPKHMVVEEIARAPTGSILQLGQLQKRIRRNDPSQQKSVRVSAGSTYDNENEEDDSRQQQLRIYRVLGRKSGCRDLGAKVDGDRQLTPVLVTIARDGSIVSDTTSRPSEDLSTSHPDQQTQQQQKYLPRHPSPIRMPVAAPHAPDNIGTMGSPGVSSMTTDGATDSMGGADSFATARLFTGTLSPEPMPGHREEVLEVEHPASGRYSVGAADGDSDEVSDIAMREHLEDVGPVDQDSMGDELDKLDRLDDDRSFAEWLKRQAVVDDRPDCRPVASSIAQAVAQMQFPMPPPRHSNSNSNSHVPAGGLAHSQQRHYSPSMATTAAGGVPPPSFARAVGSDQMGLLEGMLARVADLESRFTCVEALMGCFNDKLDILLSNANPAATAAESPQTMSTGNAQSSTSRSTVADAAATTAEKCPVICNLDHK</sequence>
<feature type="region of interest" description="Disordered" evidence="1">
    <location>
        <begin position="702"/>
        <end position="724"/>
    </location>
</feature>
<comment type="caution">
    <text evidence="2">The sequence shown here is derived from an EMBL/GenBank/DDBJ whole genome shotgun (WGS) entry which is preliminary data.</text>
</comment>
<name>A0A9W8CUS4_9FUNG</name>
<protein>
    <submittedName>
        <fullName evidence="2">Uncharacterized protein</fullName>
    </submittedName>
</protein>
<feature type="compositionally biased region" description="Basic residues" evidence="1">
    <location>
        <begin position="20"/>
        <end position="30"/>
    </location>
</feature>
<evidence type="ECO:0000313" key="2">
    <source>
        <dbReference type="EMBL" id="KAJ1724991.1"/>
    </source>
</evidence>
<dbReference type="OrthoDB" id="5597387at2759"/>
<feature type="compositionally biased region" description="Basic residues" evidence="1">
    <location>
        <begin position="185"/>
        <end position="200"/>
    </location>
</feature>
<evidence type="ECO:0000256" key="1">
    <source>
        <dbReference type="SAM" id="MobiDB-lite"/>
    </source>
</evidence>
<feature type="compositionally biased region" description="Polar residues" evidence="1">
    <location>
        <begin position="350"/>
        <end position="365"/>
    </location>
</feature>
<feature type="region of interest" description="Disordered" evidence="1">
    <location>
        <begin position="177"/>
        <end position="267"/>
    </location>
</feature>
<feature type="compositionally biased region" description="Polar residues" evidence="1">
    <location>
        <begin position="702"/>
        <end position="722"/>
    </location>
</feature>
<gene>
    <name evidence="2" type="ORF">LPJ53_000780</name>
</gene>
<accession>A0A9W8CUS4</accession>
<dbReference type="Proteomes" id="UP001149813">
    <property type="component" value="Unassembled WGS sequence"/>
</dbReference>
<reference evidence="2" key="1">
    <citation type="submission" date="2022-07" db="EMBL/GenBank/DDBJ databases">
        <title>Phylogenomic reconstructions and comparative analyses of Kickxellomycotina fungi.</title>
        <authorList>
            <person name="Reynolds N.K."/>
            <person name="Stajich J.E."/>
            <person name="Barry K."/>
            <person name="Grigoriev I.V."/>
            <person name="Crous P."/>
            <person name="Smith M.E."/>
        </authorList>
    </citation>
    <scope>NUCLEOTIDE SEQUENCE</scope>
    <source>
        <strain evidence="2">NBRC 32514</strain>
    </source>
</reference>
<feature type="compositionally biased region" description="Polar residues" evidence="1">
    <location>
        <begin position="35"/>
        <end position="48"/>
    </location>
</feature>
<dbReference type="EMBL" id="JANBOJ010000015">
    <property type="protein sequence ID" value="KAJ1724991.1"/>
    <property type="molecule type" value="Genomic_DNA"/>
</dbReference>
<organism evidence="2 3">
    <name type="scientific">Coemansia erecta</name>
    <dbReference type="NCBI Taxonomy" id="147472"/>
    <lineage>
        <taxon>Eukaryota</taxon>
        <taxon>Fungi</taxon>
        <taxon>Fungi incertae sedis</taxon>
        <taxon>Zoopagomycota</taxon>
        <taxon>Kickxellomycotina</taxon>
        <taxon>Kickxellomycetes</taxon>
        <taxon>Kickxellales</taxon>
        <taxon>Kickxellaceae</taxon>
        <taxon>Coemansia</taxon>
    </lineage>
</organism>
<feature type="compositionally biased region" description="Basic residues" evidence="1">
    <location>
        <begin position="215"/>
        <end position="226"/>
    </location>
</feature>
<feature type="compositionally biased region" description="Basic residues" evidence="1">
    <location>
        <begin position="122"/>
        <end position="131"/>
    </location>
</feature>
<keyword evidence="3" id="KW-1185">Reference proteome</keyword>